<protein>
    <submittedName>
        <fullName evidence="4">AAA family ATPase</fullName>
    </submittedName>
</protein>
<evidence type="ECO:0000256" key="2">
    <source>
        <dbReference type="SAM" id="Phobius"/>
    </source>
</evidence>
<dbReference type="PANTHER" id="PTHR41259:SF1">
    <property type="entry name" value="DOUBLE-STRAND BREAK REPAIR RAD50 ATPASE, PUTATIVE-RELATED"/>
    <property type="match status" value="1"/>
</dbReference>
<dbReference type="Proteomes" id="UP000736583">
    <property type="component" value="Unassembled WGS sequence"/>
</dbReference>
<keyword evidence="5" id="KW-1185">Reference proteome</keyword>
<keyword evidence="2" id="KW-1133">Transmembrane helix</keyword>
<gene>
    <name evidence="4" type="ORF">KQI89_01135</name>
</gene>
<dbReference type="PANTHER" id="PTHR41259">
    <property type="entry name" value="DOUBLE-STRAND BREAK REPAIR RAD50 ATPASE, PUTATIVE-RELATED"/>
    <property type="match status" value="1"/>
</dbReference>
<sequence length="924" mass="109882">MIIKKLNIISFGKFKNKTIELKDGINIIYGKNEAGKSTIQGFIKAMFYGMNSQKKSIRENERKRYMPWSGEKMQGELIYEETDGNEYIIKRSFGNTRKEDQGEIIHCITGEKIRAINVIEPGKEILGLNEEGFNKTLFIKQLGLEIKRGKGDEILEKLTNLVEIEGEEGSYEKAIKVLEEAKRFITTPRKTGKLDGLKLELEELNREYSDSVRLSKEGIEEQLELNKLQEKKFELRAHINKLELYKKHIKRIKLHKEYKEILEYLKKSDELNREKEKVEEDLLSDKGIIDKNFIDSIKEEYRGYNQLKDIYIEREESKNQVEESLKTKKEEFHKYEKFNNLDEEVERKVISLCLEKKNIEERIKEVQDIEKELSTLECNLKTLKDKYEVLEPILGFRGRIEGIFYDYENKLKELKYKMDNTHIDYKLIDEKHVYEKNKRKNLIFSICSFITIPFIFAIKFLKAYEGYLIFPFIFVPMCLTLFFVKRERKNSKALSNIHKEILKDKEVLSLNETIASIEKDLEQYYKASGAKDYKDFLIKLRNLEDIKENIDKLKVKIEEKLIQKENYQPEVLKENLQNINKYLQFILEHTESQDIEEFLMKNKEFKLLNNQIVILNSELNNILKSIDHINEEIEIKERNIKEKIMRVSKGNISIEVVSEEIERLEEKLKEKQDIENRLKNIDSSYRLLLKDRDLEKMREEIGDILKEDIEENFKDEEMLDEALKEKNKELLNTEKRLKDVENSIENKFIGKRRITDIEENMESVKNEISELEYRLQCINIAYETLIECFKELQRDFGPLLNNKVSKILCSITMNNYNEVKVSEEYSIKLRDNNENTIVDAEYLSNGTLDQIYFALRMAFVDLIFNQNESVPIFLDEAFMQYDDDRLMKVLDYIQSIESNRQIIIFTCQRREIDIIKQDSNIIYI</sequence>
<feature type="coiled-coil region" evidence="1">
    <location>
        <begin position="356"/>
        <end position="386"/>
    </location>
</feature>
<dbReference type="Pfam" id="PF13514">
    <property type="entry name" value="AAA_27"/>
    <property type="match status" value="1"/>
</dbReference>
<evidence type="ECO:0000313" key="4">
    <source>
        <dbReference type="EMBL" id="MBU5590357.1"/>
    </source>
</evidence>
<keyword evidence="2" id="KW-0472">Membrane</keyword>
<evidence type="ECO:0000313" key="5">
    <source>
        <dbReference type="Proteomes" id="UP000736583"/>
    </source>
</evidence>
<evidence type="ECO:0000259" key="3">
    <source>
        <dbReference type="Pfam" id="PF13514"/>
    </source>
</evidence>
<reference evidence="4 5" key="1">
    <citation type="submission" date="2021-06" db="EMBL/GenBank/DDBJ databases">
        <authorList>
            <person name="Sun Q."/>
            <person name="Li D."/>
        </authorList>
    </citation>
    <scope>NUCLEOTIDE SEQUENCE [LARGE SCALE GENOMIC DNA]</scope>
    <source>
        <strain evidence="4 5">MSJ-4</strain>
    </source>
</reference>
<dbReference type="RefSeq" id="WP_216455571.1">
    <property type="nucleotide sequence ID" value="NZ_JAHLQL010000001.1"/>
</dbReference>
<dbReference type="EMBL" id="JAHLQL010000001">
    <property type="protein sequence ID" value="MBU5590357.1"/>
    <property type="molecule type" value="Genomic_DNA"/>
</dbReference>
<name>A0ABS6EVV0_9CLOT</name>
<keyword evidence="2" id="KW-0812">Transmembrane</keyword>
<keyword evidence="1" id="KW-0175">Coiled coil</keyword>
<feature type="coiled-coil region" evidence="1">
    <location>
        <begin position="194"/>
        <end position="281"/>
    </location>
</feature>
<feature type="domain" description="YhaN AAA" evidence="3">
    <location>
        <begin position="1"/>
        <end position="55"/>
    </location>
</feature>
<accession>A0ABS6EVV0</accession>
<feature type="coiled-coil region" evidence="1">
    <location>
        <begin position="619"/>
        <end position="781"/>
    </location>
</feature>
<feature type="transmembrane region" description="Helical" evidence="2">
    <location>
        <begin position="467"/>
        <end position="484"/>
    </location>
</feature>
<comment type="caution">
    <text evidence="4">The sequence shown here is derived from an EMBL/GenBank/DDBJ whole genome shotgun (WGS) entry which is preliminary data.</text>
</comment>
<proteinExistence type="predicted"/>
<organism evidence="4 5">
    <name type="scientific">Clostridium simiarum</name>
    <dbReference type="NCBI Taxonomy" id="2841506"/>
    <lineage>
        <taxon>Bacteria</taxon>
        <taxon>Bacillati</taxon>
        <taxon>Bacillota</taxon>
        <taxon>Clostridia</taxon>
        <taxon>Eubacteriales</taxon>
        <taxon>Clostridiaceae</taxon>
        <taxon>Clostridium</taxon>
    </lineage>
</organism>
<feature type="transmembrane region" description="Helical" evidence="2">
    <location>
        <begin position="441"/>
        <end position="461"/>
    </location>
</feature>
<dbReference type="InterPro" id="IPR038734">
    <property type="entry name" value="YhaN_AAA"/>
</dbReference>
<evidence type="ECO:0000256" key="1">
    <source>
        <dbReference type="SAM" id="Coils"/>
    </source>
</evidence>